<keyword evidence="6" id="KW-0238">DNA-binding</keyword>
<dbReference type="KEGG" id="cmp:Cha6605_3659"/>
<dbReference type="Pfam" id="PF12323">
    <property type="entry name" value="HTH_OrfB_IS605"/>
    <property type="match status" value="1"/>
</dbReference>
<dbReference type="OrthoDB" id="443538at2"/>
<dbReference type="GO" id="GO:0003677">
    <property type="term" value="F:DNA binding"/>
    <property type="evidence" value="ECO:0007669"/>
    <property type="project" value="UniProtKB-KW"/>
</dbReference>
<evidence type="ECO:0000256" key="6">
    <source>
        <dbReference type="ARBA" id="ARBA00023125"/>
    </source>
</evidence>
<evidence type="ECO:0000256" key="2">
    <source>
        <dbReference type="ARBA" id="ARBA00011044"/>
    </source>
</evidence>
<dbReference type="KEGG" id="cmp:Cha6605_1397"/>
<evidence type="ECO:0000256" key="5">
    <source>
        <dbReference type="ARBA" id="ARBA00022833"/>
    </source>
</evidence>
<keyword evidence="3" id="KW-0815">Transposition</keyword>
<reference evidence="12 15" key="1">
    <citation type="submission" date="2012-05" db="EMBL/GenBank/DDBJ databases">
        <title>Finished chromosome of genome of Chamaesiphon sp. PCC 6605.</title>
        <authorList>
            <consortium name="US DOE Joint Genome Institute"/>
            <person name="Gugger M."/>
            <person name="Coursin T."/>
            <person name="Rippka R."/>
            <person name="Tandeau De Marsac N."/>
            <person name="Huntemann M."/>
            <person name="Wei C.-L."/>
            <person name="Han J."/>
            <person name="Detter J.C."/>
            <person name="Han C."/>
            <person name="Tapia R."/>
            <person name="Chen A."/>
            <person name="Kyrpides N."/>
            <person name="Mavromatis K."/>
            <person name="Markowitz V."/>
            <person name="Szeto E."/>
            <person name="Ivanova N."/>
            <person name="Pagani I."/>
            <person name="Pati A."/>
            <person name="Goodwin L."/>
            <person name="Nordberg H.P."/>
            <person name="Cantor M.N."/>
            <person name="Hua S.X."/>
            <person name="Woyke T."/>
            <person name="Kerfeld C.A."/>
        </authorList>
    </citation>
    <scope>NUCLEOTIDE SEQUENCE [LARGE SCALE GENOMIC DNA]</scope>
    <source>
        <strain evidence="15">ATCC 27169 / PCC 6605</strain>
        <strain evidence="12">PCC 6605</strain>
    </source>
</reference>
<dbReference type="InterPro" id="IPR021027">
    <property type="entry name" value="Transposase_put_HTH"/>
</dbReference>
<comment type="similarity">
    <text evidence="1">In the C-terminal section; belongs to the transposase 35 family.</text>
</comment>
<dbReference type="InterPro" id="IPR051399">
    <property type="entry name" value="RNA-guided_DNA_endo/Transpos"/>
</dbReference>
<sequence length="386" mass="44038">MRISFKTELKLNNYQRTQLARHAGVARHAWNWGLDLCKKILDYNRENPTEKLRFPSAIDLHKFLVKWVKVENPWYYEVSKTSPQYALRYLASAFSDFFRKKTANGRRVGFPRFKRKGQHDSFTLEGTIKVEHRWLQLPKIGVVKTYERLPQGLTPKTAIISRTADRWFVSFSYEVEPNTTAKLVGVCGVDLGIKTLATLSTGATFPNPQPYRQSQSRLARLQKAASRKVKGSNNRQKANLKVAKQHAKTANIRKDTLNKLTTHLAKNHSQVVIEDLNVSGMLSNHCLAKSIADLGMYEFRRQLTYKCELYGSELITVGRFFPSSKTCSCCGHIQDMLLKERVFNCQQCNITIDRDLNAARNLEHQALSCRTQTGGNLPFDAPLIVA</sequence>
<dbReference type="Pfam" id="PF01385">
    <property type="entry name" value="OrfB_IS605"/>
    <property type="match status" value="1"/>
</dbReference>
<evidence type="ECO:0000313" key="14">
    <source>
        <dbReference type="EMBL" id="AFY94828.1"/>
    </source>
</evidence>
<keyword evidence="15" id="KW-1185">Reference proteome</keyword>
<evidence type="ECO:0000259" key="8">
    <source>
        <dbReference type="Pfam" id="PF01385"/>
    </source>
</evidence>
<keyword evidence="7" id="KW-0233">DNA recombination</keyword>
<dbReference type="PATRIC" id="fig|1173020.3.peg.1360"/>
<dbReference type="KEGG" id="cmp:Cha6605_3859"/>
<dbReference type="KEGG" id="cmp:Cha6605_1162"/>
<feature type="domain" description="Cas12f1-like TNB" evidence="9">
    <location>
        <begin position="297"/>
        <end position="362"/>
    </location>
</feature>
<evidence type="ECO:0000259" key="9">
    <source>
        <dbReference type="Pfam" id="PF07282"/>
    </source>
</evidence>
<evidence type="ECO:0000256" key="4">
    <source>
        <dbReference type="ARBA" id="ARBA00022723"/>
    </source>
</evidence>
<dbReference type="RefSeq" id="WP_015158569.1">
    <property type="nucleotide sequence ID" value="NC_019697.1"/>
</dbReference>
<dbReference type="Proteomes" id="UP000010366">
    <property type="component" value="Chromosome"/>
</dbReference>
<dbReference type="EMBL" id="CP003600">
    <property type="protein sequence ID" value="AFY92382.1"/>
    <property type="molecule type" value="Genomic_DNA"/>
</dbReference>
<dbReference type="EMBL" id="CP003600">
    <property type="protein sequence ID" value="AFY92574.1"/>
    <property type="molecule type" value="Genomic_DNA"/>
</dbReference>
<organism evidence="12 15">
    <name type="scientific">Chamaesiphon minutus (strain ATCC 27169 / PCC 6605)</name>
    <dbReference type="NCBI Taxonomy" id="1173020"/>
    <lineage>
        <taxon>Bacteria</taxon>
        <taxon>Bacillati</taxon>
        <taxon>Cyanobacteriota</taxon>
        <taxon>Cyanophyceae</taxon>
        <taxon>Gomontiellales</taxon>
        <taxon>Chamaesiphonaceae</taxon>
        <taxon>Chamaesiphon</taxon>
    </lineage>
</organism>
<keyword evidence="4" id="KW-0479">Metal-binding</keyword>
<evidence type="ECO:0000256" key="3">
    <source>
        <dbReference type="ARBA" id="ARBA00022578"/>
    </source>
</evidence>
<evidence type="ECO:0000313" key="13">
    <source>
        <dbReference type="EMBL" id="AFY94639.1"/>
    </source>
</evidence>
<dbReference type="InterPro" id="IPR001959">
    <property type="entry name" value="Transposase"/>
</dbReference>
<proteinExistence type="inferred from homology"/>
<dbReference type="EMBL" id="CP003600">
    <property type="protein sequence ID" value="AFY94639.1"/>
    <property type="molecule type" value="Genomic_DNA"/>
</dbReference>
<name>K9UEE0_CHAP6</name>
<dbReference type="Pfam" id="PF07282">
    <property type="entry name" value="Cas12f1-like_TNB"/>
    <property type="match status" value="1"/>
</dbReference>
<dbReference type="EMBL" id="CP003600">
    <property type="protein sequence ID" value="AFY94828.1"/>
    <property type="molecule type" value="Genomic_DNA"/>
</dbReference>
<feature type="domain" description="Probable transposase IS891/IS1136/IS1341" evidence="8">
    <location>
        <begin position="170"/>
        <end position="283"/>
    </location>
</feature>
<dbReference type="AlphaFoldDB" id="K9UEE0"/>
<dbReference type="eggNOG" id="COG0675">
    <property type="taxonomic scope" value="Bacteria"/>
</dbReference>
<comment type="similarity">
    <text evidence="2">In the N-terminal section; belongs to the transposase 2 family.</text>
</comment>
<dbReference type="InterPro" id="IPR010095">
    <property type="entry name" value="Cas12f1-like_TNB"/>
</dbReference>
<evidence type="ECO:0000313" key="12">
    <source>
        <dbReference type="EMBL" id="AFY92574.1"/>
    </source>
</evidence>
<keyword evidence="5" id="KW-0862">Zinc</keyword>
<dbReference type="GO" id="GO:0032196">
    <property type="term" value="P:transposition"/>
    <property type="evidence" value="ECO:0007669"/>
    <property type="project" value="UniProtKB-KW"/>
</dbReference>
<evidence type="ECO:0000313" key="11">
    <source>
        <dbReference type="EMBL" id="AFY92382.1"/>
    </source>
</evidence>
<dbReference type="NCBIfam" id="NF040570">
    <property type="entry name" value="guided_TnpB"/>
    <property type="match status" value="1"/>
</dbReference>
<evidence type="ECO:0000313" key="15">
    <source>
        <dbReference type="Proteomes" id="UP000010366"/>
    </source>
</evidence>
<dbReference type="PANTHER" id="PTHR30405">
    <property type="entry name" value="TRANSPOSASE"/>
    <property type="match status" value="1"/>
</dbReference>
<evidence type="ECO:0000259" key="10">
    <source>
        <dbReference type="Pfam" id="PF12323"/>
    </source>
</evidence>
<dbReference type="GO" id="GO:0006310">
    <property type="term" value="P:DNA recombination"/>
    <property type="evidence" value="ECO:0007669"/>
    <property type="project" value="UniProtKB-KW"/>
</dbReference>
<evidence type="ECO:0000256" key="7">
    <source>
        <dbReference type="ARBA" id="ARBA00023172"/>
    </source>
</evidence>
<dbReference type="NCBIfam" id="TIGR01766">
    <property type="entry name" value="IS200/IS605 family accessory protein TnpB-like domain"/>
    <property type="match status" value="1"/>
</dbReference>
<gene>
    <name evidence="11" type="ORF">Cha6605_1162</name>
    <name evidence="12" type="ORF">Cha6605_1397</name>
    <name evidence="13" type="ORF">Cha6605_3659</name>
    <name evidence="14" type="ORF">Cha6605_3859</name>
</gene>
<dbReference type="HOGENOM" id="CLU_032903_0_2_3"/>
<accession>K9UEE0</accession>
<evidence type="ECO:0000256" key="1">
    <source>
        <dbReference type="ARBA" id="ARBA00008761"/>
    </source>
</evidence>
<protein>
    <submittedName>
        <fullName evidence="12">Transposase, IS605 OrfB family, central region</fullName>
    </submittedName>
</protein>
<dbReference type="GO" id="GO:0046872">
    <property type="term" value="F:metal ion binding"/>
    <property type="evidence" value="ECO:0007669"/>
    <property type="project" value="UniProtKB-KW"/>
</dbReference>
<feature type="domain" description="Transposase putative helix-turn-helix" evidence="10">
    <location>
        <begin position="1"/>
        <end position="40"/>
    </location>
</feature>
<dbReference type="PANTHER" id="PTHR30405:SF25">
    <property type="entry name" value="RNA-GUIDED DNA ENDONUCLEASE INSQ-RELATED"/>
    <property type="match status" value="1"/>
</dbReference>